<evidence type="ECO:0000313" key="1">
    <source>
        <dbReference type="EMBL" id="KRZ29852.1"/>
    </source>
</evidence>
<organism evidence="1 2">
    <name type="scientific">Trichinella pseudospiralis</name>
    <name type="common">Parasitic roundworm</name>
    <dbReference type="NCBI Taxonomy" id="6337"/>
    <lineage>
        <taxon>Eukaryota</taxon>
        <taxon>Metazoa</taxon>
        <taxon>Ecdysozoa</taxon>
        <taxon>Nematoda</taxon>
        <taxon>Enoplea</taxon>
        <taxon>Dorylaimia</taxon>
        <taxon>Trichinellida</taxon>
        <taxon>Trichinellidae</taxon>
        <taxon>Trichinella</taxon>
    </lineage>
</organism>
<proteinExistence type="predicted"/>
<dbReference type="AlphaFoldDB" id="A0A0V1J4F0"/>
<protein>
    <submittedName>
        <fullName evidence="1">Uncharacterized protein</fullName>
    </submittedName>
</protein>
<dbReference type="EMBL" id="JYDS01000041">
    <property type="protein sequence ID" value="KRZ29852.1"/>
    <property type="molecule type" value="Genomic_DNA"/>
</dbReference>
<evidence type="ECO:0000313" key="2">
    <source>
        <dbReference type="Proteomes" id="UP000054805"/>
    </source>
</evidence>
<keyword evidence="2" id="KW-1185">Reference proteome</keyword>
<sequence>MSYFTAKQGNDPEVGFQVTLTDIIKIREQLHFFISVGSFSHIQAKVNRLVNVIIMTYKRFVVLPFVFVRHFREVSKNLQHRNFTLNRFNNNNNNNNNDNNNNNNNFLFSSLCGAGKRARPRRASFRSAVSQRWLG</sequence>
<comment type="caution">
    <text evidence="1">The sequence shown here is derived from an EMBL/GenBank/DDBJ whole genome shotgun (WGS) entry which is preliminary data.</text>
</comment>
<gene>
    <name evidence="1" type="ORF">T4B_7020</name>
</gene>
<name>A0A0V1J4F0_TRIPS</name>
<accession>A0A0V1J4F0</accession>
<dbReference type="Proteomes" id="UP000054805">
    <property type="component" value="Unassembled WGS sequence"/>
</dbReference>
<reference evidence="1 2" key="1">
    <citation type="submission" date="2015-01" db="EMBL/GenBank/DDBJ databases">
        <title>Evolution of Trichinella species and genotypes.</title>
        <authorList>
            <person name="Korhonen P.K."/>
            <person name="Edoardo P."/>
            <person name="Giuseppe L.R."/>
            <person name="Gasser R.B."/>
        </authorList>
    </citation>
    <scope>NUCLEOTIDE SEQUENCE [LARGE SCALE GENOMIC DNA]</scope>
    <source>
        <strain evidence="1">ISS588</strain>
    </source>
</reference>